<evidence type="ECO:0000256" key="6">
    <source>
        <dbReference type="SAM" id="Phobius"/>
    </source>
</evidence>
<dbReference type="OrthoDB" id="6730379at2759"/>
<evidence type="ECO:0000313" key="7">
    <source>
        <dbReference type="EMBL" id="OJA19854.1"/>
    </source>
</evidence>
<evidence type="ECO:0000256" key="4">
    <source>
        <dbReference type="ARBA" id="ARBA00022989"/>
    </source>
</evidence>
<dbReference type="GO" id="GO:0016020">
    <property type="term" value="C:membrane"/>
    <property type="evidence" value="ECO:0007669"/>
    <property type="project" value="UniProtKB-SubCell"/>
</dbReference>
<dbReference type="PANTHER" id="PTHR43791">
    <property type="entry name" value="PERMEASE-RELATED"/>
    <property type="match status" value="1"/>
</dbReference>
<comment type="subcellular location">
    <subcellularLocation>
        <location evidence="1">Membrane</location>
        <topology evidence="1">Multi-pass membrane protein</topology>
    </subcellularLocation>
</comment>
<sequence>MFYTRTEQTLRVGYWFLMNGVAQIISGFISFGVLHIKAAWFEPWQWSDLYFVIPSLSNRS</sequence>
<reference evidence="7 8" key="1">
    <citation type="submission" date="2016-03" db="EMBL/GenBank/DDBJ databases">
        <title>Comparative genomics of the ectomycorrhizal sister species Rhizopogon vinicolor and Rhizopogon vesiculosus (Basidiomycota: Boletales) reveals a divergence of the mating type B locus.</title>
        <authorList>
            <person name="Mujic A.B."/>
            <person name="Kuo A."/>
            <person name="Tritt A."/>
            <person name="Lipzen A."/>
            <person name="Chen C."/>
            <person name="Johnson J."/>
            <person name="Sharma A."/>
            <person name="Barry K."/>
            <person name="Grigoriev I.V."/>
            <person name="Spatafora J.W."/>
        </authorList>
    </citation>
    <scope>NUCLEOTIDE SEQUENCE [LARGE SCALE GENOMIC DNA]</scope>
    <source>
        <strain evidence="7 8">AM-OR11-056</strain>
    </source>
</reference>
<dbReference type="PANTHER" id="PTHR43791:SF63">
    <property type="entry name" value="HIGH AFFINITY CYSTEINE TRANSPORTER"/>
    <property type="match status" value="1"/>
</dbReference>
<keyword evidence="8" id="KW-1185">Reference proteome</keyword>
<organism evidence="7 8">
    <name type="scientific">Rhizopogon vesiculosus</name>
    <dbReference type="NCBI Taxonomy" id="180088"/>
    <lineage>
        <taxon>Eukaryota</taxon>
        <taxon>Fungi</taxon>
        <taxon>Dikarya</taxon>
        <taxon>Basidiomycota</taxon>
        <taxon>Agaricomycotina</taxon>
        <taxon>Agaricomycetes</taxon>
        <taxon>Agaricomycetidae</taxon>
        <taxon>Boletales</taxon>
        <taxon>Suillineae</taxon>
        <taxon>Rhizopogonaceae</taxon>
        <taxon>Rhizopogon</taxon>
    </lineage>
</organism>
<evidence type="ECO:0000313" key="8">
    <source>
        <dbReference type="Proteomes" id="UP000183567"/>
    </source>
</evidence>
<proteinExistence type="predicted"/>
<evidence type="ECO:0000256" key="3">
    <source>
        <dbReference type="ARBA" id="ARBA00022692"/>
    </source>
</evidence>
<dbReference type="GO" id="GO:0022857">
    <property type="term" value="F:transmembrane transporter activity"/>
    <property type="evidence" value="ECO:0007669"/>
    <property type="project" value="TreeGrafter"/>
</dbReference>
<dbReference type="AlphaFoldDB" id="A0A1J8QDV7"/>
<protein>
    <submittedName>
        <fullName evidence="7">Uncharacterized protein</fullName>
    </submittedName>
</protein>
<feature type="transmembrane region" description="Helical" evidence="6">
    <location>
        <begin position="12"/>
        <end position="36"/>
    </location>
</feature>
<keyword evidence="2" id="KW-0813">Transport</keyword>
<keyword evidence="5 6" id="KW-0472">Membrane</keyword>
<keyword evidence="3 6" id="KW-0812">Transmembrane</keyword>
<evidence type="ECO:0000256" key="2">
    <source>
        <dbReference type="ARBA" id="ARBA00022448"/>
    </source>
</evidence>
<comment type="caution">
    <text evidence="7">The sequence shown here is derived from an EMBL/GenBank/DDBJ whole genome shotgun (WGS) entry which is preliminary data.</text>
</comment>
<accession>A0A1J8QDV7</accession>
<gene>
    <name evidence="7" type="ORF">AZE42_09920</name>
</gene>
<name>A0A1J8QDV7_9AGAM</name>
<dbReference type="EMBL" id="LVVM01000830">
    <property type="protein sequence ID" value="OJA19854.1"/>
    <property type="molecule type" value="Genomic_DNA"/>
</dbReference>
<evidence type="ECO:0000256" key="1">
    <source>
        <dbReference type="ARBA" id="ARBA00004141"/>
    </source>
</evidence>
<dbReference type="Proteomes" id="UP000183567">
    <property type="component" value="Unassembled WGS sequence"/>
</dbReference>
<keyword evidence="4 6" id="KW-1133">Transmembrane helix</keyword>
<evidence type="ECO:0000256" key="5">
    <source>
        <dbReference type="ARBA" id="ARBA00023136"/>
    </source>
</evidence>